<evidence type="ECO:0000256" key="3">
    <source>
        <dbReference type="ARBA" id="ARBA00005988"/>
    </source>
</evidence>
<evidence type="ECO:0000256" key="17">
    <source>
        <dbReference type="SAM" id="MobiDB-lite"/>
    </source>
</evidence>
<feature type="signal peptide" evidence="18">
    <location>
        <begin position="1"/>
        <end position="21"/>
    </location>
</feature>
<keyword evidence="4" id="KW-0964">Secreted</keyword>
<evidence type="ECO:0000256" key="9">
    <source>
        <dbReference type="ARBA" id="ARBA00022801"/>
    </source>
</evidence>
<evidence type="ECO:0000313" key="20">
    <source>
        <dbReference type="EMBL" id="KAF5372375.1"/>
    </source>
</evidence>
<dbReference type="EMBL" id="JAACJP010000043">
    <property type="protein sequence ID" value="KAF5372375.1"/>
    <property type="molecule type" value="Genomic_DNA"/>
</dbReference>
<dbReference type="GO" id="GO:0004181">
    <property type="term" value="F:metallocarboxypeptidase activity"/>
    <property type="evidence" value="ECO:0007669"/>
    <property type="project" value="InterPro"/>
</dbReference>
<comment type="caution">
    <text evidence="16">Lacks conserved residue(s) required for the propagation of feature annotation.</text>
</comment>
<accession>A0A8H5GWZ3</accession>
<reference evidence="20 21" key="1">
    <citation type="journal article" date="2020" name="ISME J.">
        <title>Uncovering the hidden diversity of litter-decomposition mechanisms in mushroom-forming fungi.</title>
        <authorList>
            <person name="Floudas D."/>
            <person name="Bentzer J."/>
            <person name="Ahren D."/>
            <person name="Johansson T."/>
            <person name="Persson P."/>
            <person name="Tunlid A."/>
        </authorList>
    </citation>
    <scope>NUCLEOTIDE SEQUENCE [LARGE SCALE GENOMIC DNA]</scope>
    <source>
        <strain evidence="20 21">CBS 661.87</strain>
    </source>
</reference>
<keyword evidence="8 18" id="KW-0732">Signal</keyword>
<dbReference type="GO" id="GO:0005615">
    <property type="term" value="C:extracellular space"/>
    <property type="evidence" value="ECO:0007669"/>
    <property type="project" value="TreeGrafter"/>
</dbReference>
<dbReference type="OrthoDB" id="3626597at2759"/>
<feature type="compositionally biased region" description="Basic residues" evidence="17">
    <location>
        <begin position="187"/>
        <end position="201"/>
    </location>
</feature>
<comment type="function">
    <text evidence="13">Inactive carboxypeptidase that may play a role in cell wall organization and biogenesis.</text>
</comment>
<dbReference type="FunFam" id="3.40.630.10:FF:000084">
    <property type="entry name" value="Carboxypeptidase B2"/>
    <property type="match status" value="1"/>
</dbReference>
<dbReference type="GO" id="GO:0006508">
    <property type="term" value="P:proteolysis"/>
    <property type="evidence" value="ECO:0007669"/>
    <property type="project" value="UniProtKB-KW"/>
</dbReference>
<evidence type="ECO:0000259" key="19">
    <source>
        <dbReference type="PROSITE" id="PS52035"/>
    </source>
</evidence>
<organism evidence="20 21">
    <name type="scientific">Tricholomella constricta</name>
    <dbReference type="NCBI Taxonomy" id="117010"/>
    <lineage>
        <taxon>Eukaryota</taxon>
        <taxon>Fungi</taxon>
        <taxon>Dikarya</taxon>
        <taxon>Basidiomycota</taxon>
        <taxon>Agaricomycotina</taxon>
        <taxon>Agaricomycetes</taxon>
        <taxon>Agaricomycetidae</taxon>
        <taxon>Agaricales</taxon>
        <taxon>Tricholomatineae</taxon>
        <taxon>Lyophyllaceae</taxon>
        <taxon>Tricholomella</taxon>
    </lineage>
</organism>
<keyword evidence="21" id="KW-1185">Reference proteome</keyword>
<evidence type="ECO:0000256" key="7">
    <source>
        <dbReference type="ARBA" id="ARBA00022723"/>
    </source>
</evidence>
<evidence type="ECO:0000256" key="10">
    <source>
        <dbReference type="ARBA" id="ARBA00022833"/>
    </source>
</evidence>
<dbReference type="PROSITE" id="PS52035">
    <property type="entry name" value="PEPTIDASE_M14"/>
    <property type="match status" value="1"/>
</dbReference>
<dbReference type="PRINTS" id="PR00765">
    <property type="entry name" value="CRBOXYPTASEA"/>
</dbReference>
<keyword evidence="5" id="KW-0121">Carboxypeptidase</keyword>
<dbReference type="AlphaFoldDB" id="A0A8H5GWZ3"/>
<dbReference type="CDD" id="cd03860">
    <property type="entry name" value="M14_CP_A-B_like"/>
    <property type="match status" value="1"/>
</dbReference>
<evidence type="ECO:0000256" key="4">
    <source>
        <dbReference type="ARBA" id="ARBA00022525"/>
    </source>
</evidence>
<comment type="subcellular location">
    <subcellularLocation>
        <location evidence="2">Secreted</location>
    </subcellularLocation>
</comment>
<dbReference type="Proteomes" id="UP000565441">
    <property type="component" value="Unassembled WGS sequence"/>
</dbReference>
<sequence>MLTRQHCLVGVASILLLAAQAEPVPNQHILNVPYQSDSEPLPLLGQLWRFGVGEDTKTLKEVLALAKEHDLDLWQIAPTHVDVYSPNSAPTLPASLRAIPHTLAANITHPQRATTSRLQSTAAWDLSSLQNSTYHANYHPLYEVETFIRELAELHPDLVKVNNLGHSGMGREMLSLTISKPQAVTNKGRKTQRQGKKKKKPERQPEDDEKLAIVIMGAQHAREWVATATALYLTHALTSKKSEPRSLSRLLDVFDFHIIPMPNPDGYNYTWESDRYWYKTRQRMGSKNKCFGLDMNRNWGYKWKAIAEESSSGHRPFEAPEANNIANMIITIPNLVGFIDLRSYGQMLSSPYSYSCNAMPEDAEDQLEAGLGAARAMGSVHGTKVTTGRLCEMLYRAPGNVVDWMYRGAGIKYSYALHLRDTGTYGFSLPPRWIRPVGEETSEMLRYLAKFIAKKMKRDL</sequence>
<evidence type="ECO:0000256" key="16">
    <source>
        <dbReference type="PROSITE-ProRule" id="PRU01379"/>
    </source>
</evidence>
<dbReference type="Pfam" id="PF00246">
    <property type="entry name" value="Peptidase_M14"/>
    <property type="match status" value="1"/>
</dbReference>
<keyword evidence="12" id="KW-1015">Disulfide bond</keyword>
<evidence type="ECO:0000256" key="12">
    <source>
        <dbReference type="ARBA" id="ARBA00023157"/>
    </source>
</evidence>
<keyword evidence="6" id="KW-0645">Protease</keyword>
<keyword evidence="11" id="KW-0482">Metalloprotease</keyword>
<evidence type="ECO:0000256" key="13">
    <source>
        <dbReference type="ARBA" id="ARBA00025210"/>
    </source>
</evidence>
<feature type="chain" id="PRO_5034626256" description="Inactive metallocarboxypeptidase ECM14" evidence="18">
    <location>
        <begin position="22"/>
        <end position="460"/>
    </location>
</feature>
<comment type="cofactor">
    <cofactor evidence="1">
        <name>Zn(2+)</name>
        <dbReference type="ChEBI" id="CHEBI:29105"/>
    </cofactor>
</comment>
<dbReference type="SMART" id="SM00631">
    <property type="entry name" value="Zn_pept"/>
    <property type="match status" value="1"/>
</dbReference>
<keyword evidence="9" id="KW-0378">Hydrolase</keyword>
<protein>
    <recommendedName>
        <fullName evidence="14">Inactive metallocarboxypeptidase ECM14</fullName>
    </recommendedName>
    <alternativeName>
        <fullName evidence="15">Inactive metallocarboxypeptidase ecm14</fullName>
    </alternativeName>
</protein>
<evidence type="ECO:0000256" key="14">
    <source>
        <dbReference type="ARBA" id="ARBA00026187"/>
    </source>
</evidence>
<comment type="caution">
    <text evidence="20">The sequence shown here is derived from an EMBL/GenBank/DDBJ whole genome shotgun (WGS) entry which is preliminary data.</text>
</comment>
<proteinExistence type="inferred from homology"/>
<evidence type="ECO:0000256" key="1">
    <source>
        <dbReference type="ARBA" id="ARBA00001947"/>
    </source>
</evidence>
<keyword evidence="7" id="KW-0479">Metal-binding</keyword>
<dbReference type="GO" id="GO:0008270">
    <property type="term" value="F:zinc ion binding"/>
    <property type="evidence" value="ECO:0007669"/>
    <property type="project" value="InterPro"/>
</dbReference>
<dbReference type="InterPro" id="IPR000834">
    <property type="entry name" value="Peptidase_M14"/>
</dbReference>
<keyword evidence="10" id="KW-0862">Zinc</keyword>
<evidence type="ECO:0000256" key="2">
    <source>
        <dbReference type="ARBA" id="ARBA00004613"/>
    </source>
</evidence>
<dbReference type="PANTHER" id="PTHR11705">
    <property type="entry name" value="PROTEASE FAMILY M14 CARBOXYPEPTIDASE A,B"/>
    <property type="match status" value="1"/>
</dbReference>
<evidence type="ECO:0000313" key="21">
    <source>
        <dbReference type="Proteomes" id="UP000565441"/>
    </source>
</evidence>
<dbReference type="PANTHER" id="PTHR11705:SF147">
    <property type="entry name" value="INACTIVE METALLOCARBOXYPEPTIDASE ECM14"/>
    <property type="match status" value="1"/>
</dbReference>
<evidence type="ECO:0000256" key="5">
    <source>
        <dbReference type="ARBA" id="ARBA00022645"/>
    </source>
</evidence>
<evidence type="ECO:0000256" key="15">
    <source>
        <dbReference type="ARBA" id="ARBA00026213"/>
    </source>
</evidence>
<dbReference type="Gene3D" id="3.40.630.10">
    <property type="entry name" value="Zn peptidases"/>
    <property type="match status" value="1"/>
</dbReference>
<name>A0A8H5GWZ3_9AGAR</name>
<evidence type="ECO:0000256" key="11">
    <source>
        <dbReference type="ARBA" id="ARBA00023049"/>
    </source>
</evidence>
<feature type="region of interest" description="Disordered" evidence="17">
    <location>
        <begin position="177"/>
        <end position="208"/>
    </location>
</feature>
<feature type="domain" description="Peptidase M14" evidence="19">
    <location>
        <begin position="137"/>
        <end position="452"/>
    </location>
</feature>
<dbReference type="SUPFAM" id="SSF53187">
    <property type="entry name" value="Zn-dependent exopeptidases"/>
    <property type="match status" value="1"/>
</dbReference>
<evidence type="ECO:0000256" key="8">
    <source>
        <dbReference type="ARBA" id="ARBA00022729"/>
    </source>
</evidence>
<evidence type="ECO:0000256" key="18">
    <source>
        <dbReference type="SAM" id="SignalP"/>
    </source>
</evidence>
<gene>
    <name evidence="20" type="ORF">D9615_009274</name>
</gene>
<comment type="similarity">
    <text evidence="3 16">Belongs to the peptidase M14 family.</text>
</comment>
<evidence type="ECO:0000256" key="6">
    <source>
        <dbReference type="ARBA" id="ARBA00022670"/>
    </source>
</evidence>